<evidence type="ECO:0000256" key="3">
    <source>
        <dbReference type="RuleBase" id="RU000389"/>
    </source>
</evidence>
<evidence type="ECO:0000256" key="4">
    <source>
        <dbReference type="SAM" id="Phobius"/>
    </source>
</evidence>
<dbReference type="EMBL" id="JBHMEP010000003">
    <property type="protein sequence ID" value="MFB9135992.1"/>
    <property type="molecule type" value="Genomic_DNA"/>
</dbReference>
<dbReference type="RefSeq" id="WP_390193684.1">
    <property type="nucleotide sequence ID" value="NZ_JBHMEP010000003.1"/>
</dbReference>
<organism evidence="5 6">
    <name type="scientific">Vibrio olivae</name>
    <dbReference type="NCBI Taxonomy" id="1243002"/>
    <lineage>
        <taxon>Bacteria</taxon>
        <taxon>Pseudomonadati</taxon>
        <taxon>Pseudomonadota</taxon>
        <taxon>Gammaproteobacteria</taxon>
        <taxon>Vibrionales</taxon>
        <taxon>Vibrionaceae</taxon>
        <taxon>Vibrio</taxon>
    </lineage>
</organism>
<gene>
    <name evidence="5" type="ORF">ACFFUV_13550</name>
</gene>
<keyword evidence="4" id="KW-0472">Membrane</keyword>
<keyword evidence="6" id="KW-1185">Reference proteome</keyword>
<feature type="transmembrane region" description="Helical" evidence="4">
    <location>
        <begin position="47"/>
        <end position="71"/>
    </location>
</feature>
<evidence type="ECO:0000256" key="2">
    <source>
        <dbReference type="ARBA" id="ARBA00022481"/>
    </source>
</evidence>
<keyword evidence="3" id="KW-0281">Fimbrium</keyword>
<dbReference type="Gene3D" id="3.30.700.10">
    <property type="entry name" value="Glycoprotein, Type 4 Pilin"/>
    <property type="match status" value="1"/>
</dbReference>
<evidence type="ECO:0000256" key="1">
    <source>
        <dbReference type="ARBA" id="ARBA00005233"/>
    </source>
</evidence>
<reference evidence="5 6" key="1">
    <citation type="submission" date="2024-09" db="EMBL/GenBank/DDBJ databases">
        <authorList>
            <person name="Sun Q."/>
            <person name="Mori K."/>
        </authorList>
    </citation>
    <scope>NUCLEOTIDE SEQUENCE [LARGE SCALE GENOMIC DNA]</scope>
    <source>
        <strain evidence="5 6">CECT 8064</strain>
    </source>
</reference>
<dbReference type="Proteomes" id="UP001589645">
    <property type="component" value="Unassembled WGS sequence"/>
</dbReference>
<dbReference type="PANTHER" id="PTHR30093">
    <property type="entry name" value="GENERAL SECRETION PATHWAY PROTEIN G"/>
    <property type="match status" value="1"/>
</dbReference>
<dbReference type="InterPro" id="IPR012902">
    <property type="entry name" value="N_methyl_site"/>
</dbReference>
<dbReference type="PANTHER" id="PTHR30093:SF34">
    <property type="entry name" value="PREPILIN PEPTIDASE-DEPENDENT PROTEIN D"/>
    <property type="match status" value="1"/>
</dbReference>
<name>A0ABV5HPY9_9VIBR</name>
<proteinExistence type="inferred from homology"/>
<evidence type="ECO:0000313" key="5">
    <source>
        <dbReference type="EMBL" id="MFB9135992.1"/>
    </source>
</evidence>
<dbReference type="SUPFAM" id="SSF54523">
    <property type="entry name" value="Pili subunits"/>
    <property type="match status" value="1"/>
</dbReference>
<keyword evidence="4" id="KW-0812">Transmembrane</keyword>
<evidence type="ECO:0000313" key="6">
    <source>
        <dbReference type="Proteomes" id="UP001589645"/>
    </source>
</evidence>
<comment type="caution">
    <text evidence="5">The sequence shown here is derived from an EMBL/GenBank/DDBJ whole genome shotgun (WGS) entry which is preliminary data.</text>
</comment>
<dbReference type="PROSITE" id="PS00409">
    <property type="entry name" value="PROKAR_NTER_METHYL"/>
    <property type="match status" value="1"/>
</dbReference>
<dbReference type="InterPro" id="IPR001082">
    <property type="entry name" value="Pilin"/>
</dbReference>
<protein>
    <submittedName>
        <fullName evidence="5">Prepilin-type N-terminal cleavage/methylation domain-containing protein</fullName>
    </submittedName>
</protein>
<accession>A0ABV5HPY9</accession>
<sequence length="183" mass="19887">MNFLYCLRTHRIIPPLNSLDTFTLSAFEINRLIKQAMRTFSCSKHSGFTLIELMIVVAIIGILSSIAVPAYQHYVKKAEMASALSMLKSLLTPAELYYQQHGAISSEQSNDIWQALGTSASASNLGTLSIEDDGFAFAFDNSAITTGTRLLYSRAANGWFCTTSLGEGESADIIASSCPESQP</sequence>
<dbReference type="Pfam" id="PF00114">
    <property type="entry name" value="Pilin"/>
    <property type="match status" value="1"/>
</dbReference>
<dbReference type="InterPro" id="IPR045584">
    <property type="entry name" value="Pilin-like"/>
</dbReference>
<keyword evidence="2" id="KW-0488">Methylation</keyword>
<dbReference type="Pfam" id="PF07963">
    <property type="entry name" value="N_methyl"/>
    <property type="match status" value="1"/>
</dbReference>
<comment type="similarity">
    <text evidence="1 3">Belongs to the N-Me-Phe pilin family.</text>
</comment>
<keyword evidence="4" id="KW-1133">Transmembrane helix</keyword>
<dbReference type="NCBIfam" id="TIGR02532">
    <property type="entry name" value="IV_pilin_GFxxxE"/>
    <property type="match status" value="1"/>
</dbReference>